<feature type="domain" description="Creatinase N-terminal" evidence="3">
    <location>
        <begin position="62"/>
        <end position="192"/>
    </location>
</feature>
<evidence type="ECO:0000313" key="4">
    <source>
        <dbReference type="EMBL" id="GAA2517069.1"/>
    </source>
</evidence>
<dbReference type="InterPro" id="IPR000994">
    <property type="entry name" value="Pept_M24"/>
</dbReference>
<dbReference type="SUPFAM" id="SSF55920">
    <property type="entry name" value="Creatinase/aminopeptidase"/>
    <property type="match status" value="1"/>
</dbReference>
<dbReference type="CDD" id="cd01092">
    <property type="entry name" value="APP-like"/>
    <property type="match status" value="1"/>
</dbReference>
<keyword evidence="5" id="KW-1185">Reference proteome</keyword>
<evidence type="ECO:0000259" key="3">
    <source>
        <dbReference type="Pfam" id="PF01321"/>
    </source>
</evidence>
<dbReference type="Pfam" id="PF00557">
    <property type="entry name" value="Peptidase_M24"/>
    <property type="match status" value="1"/>
</dbReference>
<dbReference type="Pfam" id="PF01321">
    <property type="entry name" value="Creatinase_N"/>
    <property type="match status" value="1"/>
</dbReference>
<dbReference type="GO" id="GO:0004177">
    <property type="term" value="F:aminopeptidase activity"/>
    <property type="evidence" value="ECO:0007669"/>
    <property type="project" value="UniProtKB-KW"/>
</dbReference>
<comment type="caution">
    <text evidence="4">The sequence shown here is derived from an EMBL/GenBank/DDBJ whole genome shotgun (WGS) entry which is preliminary data.</text>
</comment>
<dbReference type="EMBL" id="BAAASG010000024">
    <property type="protein sequence ID" value="GAA2517069.1"/>
    <property type="molecule type" value="Genomic_DNA"/>
</dbReference>
<dbReference type="Gene3D" id="3.40.350.10">
    <property type="entry name" value="Creatinase/prolidase N-terminal domain"/>
    <property type="match status" value="1"/>
</dbReference>
<dbReference type="InterPro" id="IPR000587">
    <property type="entry name" value="Creatinase_N"/>
</dbReference>
<keyword evidence="4" id="KW-0645">Protease</keyword>
<dbReference type="Proteomes" id="UP001501777">
    <property type="component" value="Unassembled WGS sequence"/>
</dbReference>
<accession>A0ABP6AJH7</accession>
<dbReference type="SUPFAM" id="SSF53092">
    <property type="entry name" value="Creatinase/prolidase N-terminal domain"/>
    <property type="match status" value="1"/>
</dbReference>
<dbReference type="InterPro" id="IPR050659">
    <property type="entry name" value="Peptidase_M24B"/>
</dbReference>
<name>A0ABP6AJH7_STRLO</name>
<dbReference type="InterPro" id="IPR036005">
    <property type="entry name" value="Creatinase/aminopeptidase-like"/>
</dbReference>
<evidence type="ECO:0000259" key="2">
    <source>
        <dbReference type="Pfam" id="PF00557"/>
    </source>
</evidence>
<keyword evidence="4" id="KW-0378">Hydrolase</keyword>
<protein>
    <submittedName>
        <fullName evidence="4">Aminopeptidase P family protein</fullName>
    </submittedName>
</protein>
<evidence type="ECO:0000313" key="5">
    <source>
        <dbReference type="Proteomes" id="UP001501777"/>
    </source>
</evidence>
<gene>
    <name evidence="4" type="ORF">GCM10010276_77940</name>
</gene>
<feature type="region of interest" description="Disordered" evidence="1">
    <location>
        <begin position="243"/>
        <end position="265"/>
    </location>
</feature>
<dbReference type="PANTHER" id="PTHR46112:SF8">
    <property type="entry name" value="CYTOPLASMIC PEPTIDASE PEPQ-RELATED"/>
    <property type="match status" value="1"/>
</dbReference>
<keyword evidence="4" id="KW-0031">Aminopeptidase</keyword>
<dbReference type="Gene3D" id="3.90.230.10">
    <property type="entry name" value="Creatinase/methionine aminopeptidase superfamily"/>
    <property type="match status" value="1"/>
</dbReference>
<organism evidence="4 5">
    <name type="scientific">Streptomyces longisporus</name>
    <dbReference type="NCBI Taxonomy" id="1948"/>
    <lineage>
        <taxon>Bacteria</taxon>
        <taxon>Bacillati</taxon>
        <taxon>Actinomycetota</taxon>
        <taxon>Actinomycetes</taxon>
        <taxon>Kitasatosporales</taxon>
        <taxon>Streptomycetaceae</taxon>
        <taxon>Streptomyces</taxon>
    </lineage>
</organism>
<dbReference type="InterPro" id="IPR029149">
    <property type="entry name" value="Creatin/AminoP/Spt16_N"/>
</dbReference>
<sequence length="422" mass="45369">MRLSGARGCIDLRLRRVSAINPTDPHRAYDLKPHPVPRTTPQPAQFPHRSYAHLMSEVYALRRARLRDRCKAGGSQAALISRPANVRYLAGTAPRGAVLLLGKTDDLLLCAGPPDDRPAEGRPDEALRVQTLPGTAGDPAVAAADLAEAQRADTLAVEEHHLTVARHREIRSVVPRLRLTDLAGAVEQLRVVKDEEEISCLRIGAEIADQALGELLESILVGRTERHLALELERRLVDHGADGPAFPTSVATGPNAGRRAHRPTDRRVEEGDFLSVCLGAAYRGYRCEIGRTFVIGTSPADWQIELYDLVFAAQRAGRESLVPGAACRDVDRAARQVLDSAGYAQGLPALTGHGVGLEIDEDPQLAPAAMGKLDACVPVTVEPGVHLPGRGGVRIDDTLVVRPEADGGPELLTITTKELLAL</sequence>
<proteinExistence type="predicted"/>
<dbReference type="PANTHER" id="PTHR46112">
    <property type="entry name" value="AMINOPEPTIDASE"/>
    <property type="match status" value="1"/>
</dbReference>
<reference evidence="5" key="1">
    <citation type="journal article" date="2019" name="Int. J. Syst. Evol. Microbiol.">
        <title>The Global Catalogue of Microorganisms (GCM) 10K type strain sequencing project: providing services to taxonomists for standard genome sequencing and annotation.</title>
        <authorList>
            <consortium name="The Broad Institute Genomics Platform"/>
            <consortium name="The Broad Institute Genome Sequencing Center for Infectious Disease"/>
            <person name="Wu L."/>
            <person name="Ma J."/>
        </authorList>
    </citation>
    <scope>NUCLEOTIDE SEQUENCE [LARGE SCALE GENOMIC DNA]</scope>
    <source>
        <strain evidence="5">JCM 4395</strain>
    </source>
</reference>
<evidence type="ECO:0000256" key="1">
    <source>
        <dbReference type="SAM" id="MobiDB-lite"/>
    </source>
</evidence>
<feature type="domain" description="Peptidase M24" evidence="2">
    <location>
        <begin position="200"/>
        <end position="402"/>
    </location>
</feature>